<comment type="caution">
    <text evidence="4">The sequence shown here is derived from an EMBL/GenBank/DDBJ whole genome shotgun (WGS) entry which is preliminary data.</text>
</comment>
<dbReference type="PRINTS" id="PR00081">
    <property type="entry name" value="GDHRDH"/>
</dbReference>
<dbReference type="InterPro" id="IPR036291">
    <property type="entry name" value="NAD(P)-bd_dom_sf"/>
</dbReference>
<dbReference type="Proteomes" id="UP001152049">
    <property type="component" value="Unassembled WGS sequence"/>
</dbReference>
<evidence type="ECO:0000313" key="5">
    <source>
        <dbReference type="Proteomes" id="UP001152049"/>
    </source>
</evidence>
<keyword evidence="2" id="KW-0521">NADP</keyword>
<name>A0A9W8RSC0_9HYPO</name>
<dbReference type="Pfam" id="PF00106">
    <property type="entry name" value="adh_short"/>
    <property type="match status" value="1"/>
</dbReference>
<dbReference type="InterPro" id="IPR002347">
    <property type="entry name" value="SDR_fam"/>
</dbReference>
<evidence type="ECO:0008006" key="6">
    <source>
        <dbReference type="Google" id="ProtNLM"/>
    </source>
</evidence>
<dbReference type="AlphaFoldDB" id="A0A9W8RSC0"/>
<keyword evidence="5" id="KW-1185">Reference proteome</keyword>
<dbReference type="PANTHER" id="PTHR24320">
    <property type="entry name" value="RETINOL DEHYDROGENASE"/>
    <property type="match status" value="1"/>
</dbReference>
<proteinExistence type="inferred from homology"/>
<organism evidence="4 5">
    <name type="scientific">Fusarium torreyae</name>
    <dbReference type="NCBI Taxonomy" id="1237075"/>
    <lineage>
        <taxon>Eukaryota</taxon>
        <taxon>Fungi</taxon>
        <taxon>Dikarya</taxon>
        <taxon>Ascomycota</taxon>
        <taxon>Pezizomycotina</taxon>
        <taxon>Sordariomycetes</taxon>
        <taxon>Hypocreomycetidae</taxon>
        <taxon>Hypocreales</taxon>
        <taxon>Nectriaceae</taxon>
        <taxon>Fusarium</taxon>
    </lineage>
</organism>
<evidence type="ECO:0000256" key="2">
    <source>
        <dbReference type="ARBA" id="ARBA00022857"/>
    </source>
</evidence>
<reference evidence="4" key="1">
    <citation type="submission" date="2022-09" db="EMBL/GenBank/DDBJ databases">
        <title>Fusarium specimens isolated from Avocado Roots.</title>
        <authorList>
            <person name="Stajich J."/>
            <person name="Roper C."/>
            <person name="Heimlech-Rivalta G."/>
        </authorList>
    </citation>
    <scope>NUCLEOTIDE SEQUENCE</scope>
    <source>
        <strain evidence="4">CF00136</strain>
    </source>
</reference>
<evidence type="ECO:0000313" key="4">
    <source>
        <dbReference type="EMBL" id="KAJ4252728.1"/>
    </source>
</evidence>
<dbReference type="EMBL" id="JAOQAZ010000025">
    <property type="protein sequence ID" value="KAJ4252728.1"/>
    <property type="molecule type" value="Genomic_DNA"/>
</dbReference>
<dbReference type="OrthoDB" id="542013at2759"/>
<accession>A0A9W8RSC0</accession>
<keyword evidence="3" id="KW-0560">Oxidoreductase</keyword>
<gene>
    <name evidence="4" type="ORF">NW762_010634</name>
</gene>
<dbReference type="SUPFAM" id="SSF51735">
    <property type="entry name" value="NAD(P)-binding Rossmann-fold domains"/>
    <property type="match status" value="1"/>
</dbReference>
<evidence type="ECO:0000256" key="1">
    <source>
        <dbReference type="ARBA" id="ARBA00006484"/>
    </source>
</evidence>
<sequence length="352" mass="38437">MSASFDLGPPNQTAFSLFLTSQFLTQTQWPPEETDLKGKVAIVTGSTSGLGLEASRQLLVYGLSHLIMAVRSRNKGEQVAEAFRTEFPHANVQIWPLEMQSYDSIQVLARRAETELPRLDIVILNAGVQSAHFTIISETGHEKLIQVNFLSTMLLALLLLPVLKGKSNKGRPGRLTVVSSGTARSAVLSGPEGAPILATLDDKSRPWKPIERYAISKLLGHLFMINLAQHVNPDNVIINLVDPGLVKHTALQSFAPTVVVAFFYVFKAIMGRSLAAGASTYVDAVAVKDVTSHGSFISNWKISPFAAFVYTPEGKATRRRLWEETMAEFESVGGQKILDSLKDGRECCGSSR</sequence>
<dbReference type="GO" id="GO:0016491">
    <property type="term" value="F:oxidoreductase activity"/>
    <property type="evidence" value="ECO:0007669"/>
    <property type="project" value="UniProtKB-KW"/>
</dbReference>
<evidence type="ECO:0000256" key="3">
    <source>
        <dbReference type="ARBA" id="ARBA00023002"/>
    </source>
</evidence>
<dbReference type="PANTHER" id="PTHR24320:SF252">
    <property type="entry name" value="DEHYDROGENASE_REDUCTASE FAMILY PROTEIN, PUTATIVE (AFU_ORTHOLOGUE AFUA_3G08550)-RELATED"/>
    <property type="match status" value="1"/>
</dbReference>
<dbReference type="Gene3D" id="3.40.50.720">
    <property type="entry name" value="NAD(P)-binding Rossmann-like Domain"/>
    <property type="match status" value="1"/>
</dbReference>
<protein>
    <recommendedName>
        <fullName evidence="6">Short-chain dehydrogenase/reductase family protein</fullName>
    </recommendedName>
</protein>
<comment type="similarity">
    <text evidence="1">Belongs to the short-chain dehydrogenases/reductases (SDR) family.</text>
</comment>